<evidence type="ECO:0000313" key="2">
    <source>
        <dbReference type="EMBL" id="NMF91873.1"/>
    </source>
</evidence>
<dbReference type="Pfam" id="PF18480">
    <property type="entry name" value="DUF5615"/>
    <property type="match status" value="1"/>
</dbReference>
<dbReference type="Proteomes" id="UP000601990">
    <property type="component" value="Unassembled WGS sequence"/>
</dbReference>
<protein>
    <recommendedName>
        <fullName evidence="1">DUF5615 domain-containing protein</fullName>
    </recommendedName>
</protein>
<sequence length="110" mass="12505">MKLLLDQNLSRRLLPDLEHFFPGSSQVQLLGLERASDLALWEFAKENGYTIVTKDVDFLELMLLRGFPPKIVWLNCGNVSSAAVRERLITRSGEIREFLASTEEGVLELE</sequence>
<keyword evidence="3" id="KW-1185">Reference proteome</keyword>
<reference evidence="2" key="1">
    <citation type="submission" date="2019-12" db="EMBL/GenBank/DDBJ databases">
        <title>Comparative genomics gives insights into the taxonomy of the Azoarcus-Aromatoleum group and reveals separate origins of nif in the plant-associated Azoarcus and non-plant-associated Aromatoleum sub-groups.</title>
        <authorList>
            <person name="Lafos M."/>
            <person name="Maluk M."/>
            <person name="Batista M."/>
            <person name="Junghare M."/>
            <person name="Carmona M."/>
            <person name="Faoro H."/>
            <person name="Cruz L.M."/>
            <person name="Battistoni F."/>
            <person name="De Souza E."/>
            <person name="Pedrosa F."/>
            <person name="Chen W.-M."/>
            <person name="Poole P.S."/>
            <person name="Dixon R.A."/>
            <person name="James E.K."/>
        </authorList>
    </citation>
    <scope>NUCLEOTIDE SEQUENCE</scope>
    <source>
        <strain evidence="2">U120</strain>
    </source>
</reference>
<feature type="domain" description="DUF5615" evidence="1">
    <location>
        <begin position="1"/>
        <end position="109"/>
    </location>
</feature>
<evidence type="ECO:0000313" key="3">
    <source>
        <dbReference type="Proteomes" id="UP000601990"/>
    </source>
</evidence>
<dbReference type="RefSeq" id="WP_169197205.1">
    <property type="nucleotide sequence ID" value="NZ_WTVH02000008.1"/>
</dbReference>
<accession>A0ABX1MZA4</accession>
<dbReference type="InterPro" id="IPR041049">
    <property type="entry name" value="DUF5615"/>
</dbReference>
<gene>
    <name evidence="2" type="ORF">GO608_00820</name>
</gene>
<evidence type="ECO:0000259" key="1">
    <source>
        <dbReference type="Pfam" id="PF18480"/>
    </source>
</evidence>
<proteinExistence type="predicted"/>
<organism evidence="2 3">
    <name type="scientific">Aromatoleum buckelii</name>
    <dbReference type="NCBI Taxonomy" id="200254"/>
    <lineage>
        <taxon>Bacteria</taxon>
        <taxon>Pseudomonadati</taxon>
        <taxon>Pseudomonadota</taxon>
        <taxon>Betaproteobacteria</taxon>
        <taxon>Rhodocyclales</taxon>
        <taxon>Rhodocyclaceae</taxon>
        <taxon>Aromatoleum</taxon>
    </lineage>
</organism>
<comment type="caution">
    <text evidence="2">The sequence shown here is derived from an EMBL/GenBank/DDBJ whole genome shotgun (WGS) entry which is preliminary data.</text>
</comment>
<dbReference type="EMBL" id="WTVH01000001">
    <property type="protein sequence ID" value="NMF91873.1"/>
    <property type="molecule type" value="Genomic_DNA"/>
</dbReference>
<name>A0ABX1MZA4_9RHOO</name>